<dbReference type="Proteomes" id="UP000070578">
    <property type="component" value="Unassembled WGS sequence"/>
</dbReference>
<organism evidence="1 2">
    <name type="scientific">Candidatus Gallionella acididurans</name>
    <dbReference type="NCBI Taxonomy" id="1796491"/>
    <lineage>
        <taxon>Bacteria</taxon>
        <taxon>Pseudomonadati</taxon>
        <taxon>Pseudomonadota</taxon>
        <taxon>Betaproteobacteria</taxon>
        <taxon>Nitrosomonadales</taxon>
        <taxon>Gallionellaceae</taxon>
        <taxon>Gallionella</taxon>
    </lineage>
</organism>
<sequence length="24" mass="2672">MIAGFPLLSADINPVWWQFPGLAK</sequence>
<protein>
    <submittedName>
        <fullName evidence="1">Uncharacterized protein</fullName>
    </submittedName>
</protein>
<evidence type="ECO:0000313" key="1">
    <source>
        <dbReference type="EMBL" id="KXS32153.1"/>
    </source>
</evidence>
<accession>A0A139BTE0</accession>
<evidence type="ECO:0000313" key="2">
    <source>
        <dbReference type="Proteomes" id="UP000070578"/>
    </source>
</evidence>
<proteinExistence type="predicted"/>
<dbReference type="AlphaFoldDB" id="A0A139BTE0"/>
<reference evidence="1 2" key="1">
    <citation type="submission" date="2016-02" db="EMBL/GenBank/DDBJ databases">
        <authorList>
            <person name="Wen L."/>
            <person name="He K."/>
            <person name="Yang H."/>
        </authorList>
    </citation>
    <scope>NUCLEOTIDE SEQUENCE [LARGE SCALE GENOMIC DNA]</scope>
    <source>
        <strain evidence="1">ShG14-8</strain>
    </source>
</reference>
<gene>
    <name evidence="1" type="ORF">AWT59_1730</name>
</gene>
<comment type="caution">
    <text evidence="1">The sequence shown here is derived from an EMBL/GenBank/DDBJ whole genome shotgun (WGS) entry which is preliminary data.</text>
</comment>
<name>A0A139BTE0_9PROT</name>
<reference evidence="1 2" key="2">
    <citation type="submission" date="2016-03" db="EMBL/GenBank/DDBJ databases">
        <title>New uncultured bacterium of the family Gallionellaceae from acid mine drainage: description and reconstruction of genome based on metagenomic analysis of microbial community.</title>
        <authorList>
            <person name="Kadnikov V."/>
            <person name="Ivasenko D."/>
            <person name="Beletsky A."/>
            <person name="Mardanov A."/>
            <person name="Danilova E."/>
            <person name="Pimenov N."/>
            <person name="Karnachuk O."/>
            <person name="Ravin N."/>
        </authorList>
    </citation>
    <scope>NUCLEOTIDE SEQUENCE [LARGE SCALE GENOMIC DNA]</scope>
    <source>
        <strain evidence="1">ShG14-8</strain>
    </source>
</reference>
<dbReference type="EMBL" id="LSLI01000040">
    <property type="protein sequence ID" value="KXS32153.1"/>
    <property type="molecule type" value="Genomic_DNA"/>
</dbReference>